<evidence type="ECO:0000313" key="5">
    <source>
        <dbReference type="Proteomes" id="UP000692954"/>
    </source>
</evidence>
<dbReference type="InterPro" id="IPR044748">
    <property type="entry name" value="Trm3/TARBP1_C"/>
</dbReference>
<gene>
    <name evidence="4" type="ORF">PSON_ATCC_30995.1.T0050304</name>
</gene>
<sequence>MFVKELLQVQEYVEQKKSAGKQVSLKPLIDICVHKYQKEEVQEALNQALTNELKSEWISQPNIDILILCYKRLKCEVSMELIERTFEISIDNLQTTKRILSICTEEQLKDLCSKYISTQGYVEKIVKPIYESLLNVNDQTMNIVEKVKKLYKNLFSLLKVQKQWVLERAMEFVLFSEDIYTEKSQKFVAQQFQEIRSIIYAFIINDDEIRLKFVQYLPQIFQQHNPKNIDFKLHCSELIKIALFSKNVKQLMLYEQFWQALHDSYQVNSDLTNNKICVAVLNEVLLNIDDEKIQQHFKLFTDLFITLDSFGTHLTKDVWVKMDPFTQKQQFKLDNELKRQLFLYIKPLFILINKAAQHTNEKTIKNCIKSLFKKQIDVEYLKPLIIEIIIPVLNKPVFYLDTPLEGDSKFFDLLKQFLTKIPYIDDVIIQMVQHIQYPLAVGAFSVALKDIKVQISQFSLLIQFIEQNLMRLNLRKRIQLLQAVLHLFKQNNNPEILFYLIKVIPFDCLFLNNIGELLKQLINEDFLIYVQEQQKTFDINSNYHQFAIIYFLTQDIKLFMTFYQPIISQLQQIYTSTYTQTETKHKILEQLNYILKTSNQVQFLEQMSSGLFAYLTLDLEGAMIVTEELWISSLQHFETVPLLTQYMSKFVGFLFQQLFDNFNIVHLELLIKTLKATNIALQQAKRNKSGLFVEELFLKYGLQLLNKLQSIEQDRQLKNLRLHYLSHILTLFREVNHKPQEYNVQVQNLIENIIDITDQFNAYDSITLYQLLRSVYGPEIAFNREYSEQFKQVAINSFQQMMHVFGTHTNLEEILAYIDFIIDPCYFEGELYETVEVIIRVIMKQHQKQWVIQRKIANNLIICLNKHPKRLPTFYYVLFKLIKGSELRGYDSSEILQSSEQYVPLANNVKHLISCKGEFYGAYPRFLVFTFLFELGKQGGYEKELLNYIKFLIEVSIKDRYKNAYMQYTKQFRMKLHVWQNICCLKYLLKPENYQKVFGNDKKYLVELEQLIWKAFDTLNNPQYRQYIELMMSFLIDNYPDIWAPRLIQTLSDPKLKVNIQIPTTFISCIFLLHNQENCKFSQKFFDKLFPLVSSNVAYIRSLCQTTCLQYIKRQKLEYKDFIEYFESNRECQKIIKNISALIERYEKLMLTFDLDGIAKIQFDTFGEIIHPSIIEILKNTCTQTIAELKSEDNMSENPPPPWFQYVERQQLSTQYSQQLNFQRKINLIMDQFDLFKAYQPRQIVGDIIVVATLLEKIPNFGHLTRTCEIFGCKELVLPNKKILQDEQYQAVSVSAEQHLPITEIKEEHLMNYLQLKRLQGYQLVALEQTSQSKSIVNFKFDKRTVLVLGREKTGLPIEYIELMDNCVEIPQYGVIRSLNVHISAVICVWQYVQQWCC</sequence>
<evidence type="ECO:0000313" key="4">
    <source>
        <dbReference type="EMBL" id="CAD8051008.1"/>
    </source>
</evidence>
<dbReference type="OrthoDB" id="241340at2759"/>
<evidence type="ECO:0000259" key="3">
    <source>
        <dbReference type="Pfam" id="PF00588"/>
    </source>
</evidence>
<dbReference type="Pfam" id="PF00588">
    <property type="entry name" value="SpoU_methylase"/>
    <property type="match status" value="1"/>
</dbReference>
<keyword evidence="5" id="KW-1185">Reference proteome</keyword>
<organism evidence="4 5">
    <name type="scientific">Paramecium sonneborni</name>
    <dbReference type="NCBI Taxonomy" id="65129"/>
    <lineage>
        <taxon>Eukaryota</taxon>
        <taxon>Sar</taxon>
        <taxon>Alveolata</taxon>
        <taxon>Ciliophora</taxon>
        <taxon>Intramacronucleata</taxon>
        <taxon>Oligohymenophorea</taxon>
        <taxon>Peniculida</taxon>
        <taxon>Parameciidae</taxon>
        <taxon>Paramecium</taxon>
    </lineage>
</organism>
<dbReference type="GO" id="GO:0030488">
    <property type="term" value="P:tRNA methylation"/>
    <property type="evidence" value="ECO:0007669"/>
    <property type="project" value="InterPro"/>
</dbReference>
<evidence type="ECO:0000256" key="1">
    <source>
        <dbReference type="ARBA" id="ARBA00022603"/>
    </source>
</evidence>
<comment type="caution">
    <text evidence="4">The sequence shown here is derived from an EMBL/GenBank/DDBJ whole genome shotgun (WGS) entry which is preliminary data.</text>
</comment>
<dbReference type="PANTHER" id="PTHR12029">
    <property type="entry name" value="RNA METHYLTRANSFERASE"/>
    <property type="match status" value="1"/>
</dbReference>
<accession>A0A8S1K6K2</accession>
<reference evidence="4" key="1">
    <citation type="submission" date="2021-01" db="EMBL/GenBank/DDBJ databases">
        <authorList>
            <consortium name="Genoscope - CEA"/>
            <person name="William W."/>
        </authorList>
    </citation>
    <scope>NUCLEOTIDE SEQUENCE</scope>
</reference>
<proteinExistence type="predicted"/>
<evidence type="ECO:0000256" key="2">
    <source>
        <dbReference type="ARBA" id="ARBA00022679"/>
    </source>
</evidence>
<dbReference type="InterPro" id="IPR045330">
    <property type="entry name" value="TRM3/TARBP1"/>
</dbReference>
<feature type="domain" description="tRNA/rRNA methyltransferase SpoU type" evidence="3">
    <location>
        <begin position="1248"/>
        <end position="1389"/>
    </location>
</feature>
<dbReference type="GO" id="GO:0003723">
    <property type="term" value="F:RNA binding"/>
    <property type="evidence" value="ECO:0007669"/>
    <property type="project" value="InterPro"/>
</dbReference>
<dbReference type="CDD" id="cd18091">
    <property type="entry name" value="SpoU-like_TRM3-like"/>
    <property type="match status" value="1"/>
</dbReference>
<name>A0A8S1K6K2_9CILI</name>
<keyword evidence="1" id="KW-0489">Methyltransferase</keyword>
<dbReference type="PANTHER" id="PTHR12029:SF11">
    <property type="entry name" value="METHYLTRANSFERASE TARBP1-RELATED"/>
    <property type="match status" value="1"/>
</dbReference>
<dbReference type="EMBL" id="CAJJDN010000005">
    <property type="protein sequence ID" value="CAD8051008.1"/>
    <property type="molecule type" value="Genomic_DNA"/>
</dbReference>
<dbReference type="Proteomes" id="UP000692954">
    <property type="component" value="Unassembled WGS sequence"/>
</dbReference>
<dbReference type="GO" id="GO:0016423">
    <property type="term" value="F:tRNA (guanine) methyltransferase activity"/>
    <property type="evidence" value="ECO:0007669"/>
    <property type="project" value="InterPro"/>
</dbReference>
<protein>
    <recommendedName>
        <fullName evidence="3">tRNA/rRNA methyltransferase SpoU type domain-containing protein</fullName>
    </recommendedName>
</protein>
<dbReference type="InterPro" id="IPR001537">
    <property type="entry name" value="SpoU_MeTrfase"/>
</dbReference>
<keyword evidence="2" id="KW-0808">Transferase</keyword>